<reference evidence="9 10" key="1">
    <citation type="journal article" date="2016" name="Nat. Commun.">
        <title>Extremotolerant tardigrade genome and improved radiotolerance of human cultured cells by tardigrade-unique protein.</title>
        <authorList>
            <person name="Hashimoto T."/>
            <person name="Horikawa D.D."/>
            <person name="Saito Y."/>
            <person name="Kuwahara H."/>
            <person name="Kozuka-Hata H."/>
            <person name="Shin-I T."/>
            <person name="Minakuchi Y."/>
            <person name="Ohishi K."/>
            <person name="Motoyama A."/>
            <person name="Aizu T."/>
            <person name="Enomoto A."/>
            <person name="Kondo K."/>
            <person name="Tanaka S."/>
            <person name="Hara Y."/>
            <person name="Koshikawa S."/>
            <person name="Sagara H."/>
            <person name="Miura T."/>
            <person name="Yokobori S."/>
            <person name="Miyagawa K."/>
            <person name="Suzuki Y."/>
            <person name="Kubo T."/>
            <person name="Oyama M."/>
            <person name="Kohara Y."/>
            <person name="Fujiyama A."/>
            <person name="Arakawa K."/>
            <person name="Katayama T."/>
            <person name="Toyoda A."/>
            <person name="Kunieda T."/>
        </authorList>
    </citation>
    <scope>NUCLEOTIDE SEQUENCE [LARGE SCALE GENOMIC DNA]</scope>
    <source>
        <strain evidence="9 10">YOKOZUNA-1</strain>
    </source>
</reference>
<evidence type="ECO:0000256" key="6">
    <source>
        <dbReference type="ARBA" id="ARBA00023180"/>
    </source>
</evidence>
<evidence type="ECO:0000256" key="1">
    <source>
        <dbReference type="ARBA" id="ARBA00004141"/>
    </source>
</evidence>
<dbReference type="PANTHER" id="PTHR12385">
    <property type="entry name" value="CHOLINE TRANSPORTER-LIKE (SLC FAMILY 44)"/>
    <property type="match status" value="1"/>
</dbReference>
<sequence length="702" mass="78347">MDDDEYADETDAMAKGPVDESGKYGQPKEYDPDFHGPVRRRSCTDIVCLILLCAFLVGWAVVAYFAFAKGDWDRLVHPTDSIGRICGKNGNRNGAQYNLADRPYLYYMDLRHCFEGGCGVAVCVQSCPVELGVKLCVDQNLEIVGDENASPYVTCSLTVPSAPVSSRCIPSLPNSTLNSGQPFDTSKLLDFRGGVPTMDQLRQGSRGLTEFLGARATIEKVFQDFEASWWMILVGFIAAAIISLAWIVVMRWVAGPMVWLGLAAVIGLLSYATFYCFTTWNRLRSQPPTVVNPSNPFEQENNGVLTKQETWLAFGILAAVFLGLIVLMGLFLRNRIRLAIALLREASKGVGSMTMTLLWPIIPFLLQVGVFAFWGIMAVFLSSAGDSQGCVRNPHDLGASTGQICDICNPLTYAANNGSVCIFQRYVRDQKYTWFHMYNVFGLFWLGFFIMGVSDLCLAGAFATYYWTRDKSNNMPMFPVANSVGRCFRYHLGSVAFGALVIAVVRFIRWLLENLDEKLRQSHLGFARFLVKCCACCLWCLEKFLKFINKNAYIMVAIYGKNFLWSAREAFSLLMRNILRVFVLDKVTDFLLFLGKITIVTAIGIFAAHFFNGGFNSIAPAALNSPKQMNYIAVPIITVIVGSFMITSAFFGVYSMAVDTLFLCFLEDLERNDGSPMKPYYMSKNLMRILGKKNKKPKPEGK</sequence>
<organism evidence="9 10">
    <name type="scientific">Ramazzottius varieornatus</name>
    <name type="common">Water bear</name>
    <name type="synonym">Tardigrade</name>
    <dbReference type="NCBI Taxonomy" id="947166"/>
    <lineage>
        <taxon>Eukaryota</taxon>
        <taxon>Metazoa</taxon>
        <taxon>Ecdysozoa</taxon>
        <taxon>Tardigrada</taxon>
        <taxon>Eutardigrada</taxon>
        <taxon>Parachela</taxon>
        <taxon>Hypsibioidea</taxon>
        <taxon>Ramazzottiidae</taxon>
        <taxon>Ramazzottius</taxon>
    </lineage>
</organism>
<feature type="region of interest" description="Disordered" evidence="8">
    <location>
        <begin position="1"/>
        <end position="30"/>
    </location>
</feature>
<feature type="transmembrane region" description="Helical" evidence="7">
    <location>
        <begin position="46"/>
        <end position="67"/>
    </location>
</feature>
<keyword evidence="6" id="KW-0325">Glycoprotein</keyword>
<comment type="similarity">
    <text evidence="2 7">Belongs to the CTL (choline transporter-like) family.</text>
</comment>
<gene>
    <name evidence="9" type="primary">RvY_09007-1</name>
    <name evidence="9" type="synonym">RvY_09007.1</name>
    <name evidence="9" type="ORF">RvY_09007</name>
</gene>
<dbReference type="STRING" id="947166.A0A1D1VA41"/>
<dbReference type="Proteomes" id="UP000186922">
    <property type="component" value="Unassembled WGS sequence"/>
</dbReference>
<feature type="transmembrane region" description="Helical" evidence="7">
    <location>
        <begin position="257"/>
        <end position="280"/>
    </location>
</feature>
<dbReference type="EMBL" id="BDGG01000004">
    <property type="protein sequence ID" value="GAU97770.1"/>
    <property type="molecule type" value="Genomic_DNA"/>
</dbReference>
<name>A0A1D1VA41_RAMVA</name>
<dbReference type="InterPro" id="IPR007603">
    <property type="entry name" value="Choline_transptr-like"/>
</dbReference>
<proteinExistence type="inferred from homology"/>
<dbReference type="AlphaFoldDB" id="A0A1D1VA41"/>
<comment type="subcellular location">
    <subcellularLocation>
        <location evidence="7">Cell membrane</location>
        <topology evidence="7">Multi-pass membrane protein</topology>
    </subcellularLocation>
    <subcellularLocation>
        <location evidence="1">Membrane</location>
        <topology evidence="1">Multi-pass membrane protein</topology>
    </subcellularLocation>
</comment>
<evidence type="ECO:0000256" key="4">
    <source>
        <dbReference type="ARBA" id="ARBA00022989"/>
    </source>
</evidence>
<evidence type="ECO:0000256" key="5">
    <source>
        <dbReference type="ARBA" id="ARBA00023136"/>
    </source>
</evidence>
<dbReference type="GO" id="GO:0005886">
    <property type="term" value="C:plasma membrane"/>
    <property type="evidence" value="ECO:0007669"/>
    <property type="project" value="UniProtKB-SubCell"/>
</dbReference>
<dbReference type="PANTHER" id="PTHR12385:SF14">
    <property type="entry name" value="CHOLINE TRANSPORTER-LIKE 2"/>
    <property type="match status" value="1"/>
</dbReference>
<keyword evidence="5 7" id="KW-0472">Membrane</keyword>
<feature type="transmembrane region" description="Helical" evidence="7">
    <location>
        <begin position="590"/>
        <end position="611"/>
    </location>
</feature>
<feature type="transmembrane region" description="Helical" evidence="7">
    <location>
        <begin position="229"/>
        <end position="250"/>
    </location>
</feature>
<keyword evidence="10" id="KW-1185">Reference proteome</keyword>
<feature type="compositionally biased region" description="Basic and acidic residues" evidence="8">
    <location>
        <begin position="17"/>
        <end position="30"/>
    </location>
</feature>
<evidence type="ECO:0000256" key="3">
    <source>
        <dbReference type="ARBA" id="ARBA00022692"/>
    </source>
</evidence>
<dbReference type="GO" id="GO:0022857">
    <property type="term" value="F:transmembrane transporter activity"/>
    <property type="evidence" value="ECO:0007669"/>
    <property type="project" value="UniProtKB-UniRule"/>
</dbReference>
<evidence type="ECO:0000256" key="8">
    <source>
        <dbReference type="SAM" id="MobiDB-lite"/>
    </source>
</evidence>
<feature type="compositionally biased region" description="Acidic residues" evidence="8">
    <location>
        <begin position="1"/>
        <end position="11"/>
    </location>
</feature>
<feature type="transmembrane region" description="Helical" evidence="7">
    <location>
        <begin position="353"/>
        <end position="377"/>
    </location>
</feature>
<feature type="transmembrane region" description="Helical" evidence="7">
    <location>
        <begin position="631"/>
        <end position="654"/>
    </location>
</feature>
<evidence type="ECO:0000256" key="2">
    <source>
        <dbReference type="ARBA" id="ARBA00007168"/>
    </source>
</evidence>
<feature type="transmembrane region" description="Helical" evidence="7">
    <location>
        <begin position="488"/>
        <end position="512"/>
    </location>
</feature>
<keyword evidence="3 7" id="KW-0812">Transmembrane</keyword>
<evidence type="ECO:0000256" key="7">
    <source>
        <dbReference type="RuleBase" id="RU368066"/>
    </source>
</evidence>
<dbReference type="OrthoDB" id="420519at2759"/>
<feature type="transmembrane region" description="Helical" evidence="7">
    <location>
        <begin position="443"/>
        <end position="467"/>
    </location>
</feature>
<feature type="transmembrane region" description="Helical" evidence="7">
    <location>
        <begin position="311"/>
        <end position="332"/>
    </location>
</feature>
<evidence type="ECO:0000313" key="9">
    <source>
        <dbReference type="EMBL" id="GAU97770.1"/>
    </source>
</evidence>
<comment type="caution">
    <text evidence="9">The sequence shown here is derived from an EMBL/GenBank/DDBJ whole genome shotgun (WGS) entry which is preliminary data.</text>
</comment>
<keyword evidence="4 7" id="KW-1133">Transmembrane helix</keyword>
<accession>A0A1D1VA41</accession>
<evidence type="ECO:0000313" key="10">
    <source>
        <dbReference type="Proteomes" id="UP000186922"/>
    </source>
</evidence>
<dbReference type="Pfam" id="PF04515">
    <property type="entry name" value="Choline_transpo"/>
    <property type="match status" value="1"/>
</dbReference>
<protein>
    <recommendedName>
        <fullName evidence="7">Choline transporter-like protein</fullName>
    </recommendedName>
</protein>
<comment type="function">
    <text evidence="7">Choline transporter.</text>
</comment>
<feature type="transmembrane region" description="Helical" evidence="7">
    <location>
        <begin position="524"/>
        <end position="541"/>
    </location>
</feature>